<dbReference type="InterPro" id="IPR006059">
    <property type="entry name" value="SBP"/>
</dbReference>
<dbReference type="SUPFAM" id="SSF53850">
    <property type="entry name" value="Periplasmic binding protein-like II"/>
    <property type="match status" value="1"/>
</dbReference>
<dbReference type="PANTHER" id="PTHR43649:SF12">
    <property type="entry name" value="DIACETYLCHITOBIOSE BINDING PROTEIN DASA"/>
    <property type="match status" value="1"/>
</dbReference>
<name>A0A1F5JH36_9BACT</name>
<evidence type="ECO:0000313" key="2">
    <source>
        <dbReference type="EMBL" id="OGE27943.1"/>
    </source>
</evidence>
<evidence type="ECO:0008006" key="4">
    <source>
        <dbReference type="Google" id="ProtNLM"/>
    </source>
</evidence>
<evidence type="ECO:0000256" key="1">
    <source>
        <dbReference type="SAM" id="Phobius"/>
    </source>
</evidence>
<dbReference type="InterPro" id="IPR050490">
    <property type="entry name" value="Bact_solute-bd_prot1"/>
</dbReference>
<proteinExistence type="predicted"/>
<dbReference type="PANTHER" id="PTHR43649">
    <property type="entry name" value="ARABINOSE-BINDING PROTEIN-RELATED"/>
    <property type="match status" value="1"/>
</dbReference>
<dbReference type="Gene3D" id="3.40.190.10">
    <property type="entry name" value="Periplasmic binding protein-like II"/>
    <property type="match status" value="1"/>
</dbReference>
<keyword evidence="1" id="KW-0812">Transmembrane</keyword>
<organism evidence="2 3">
    <name type="scientific">Candidatus Daviesbacteria bacterium RIFCSPHIGHO2_01_FULL_40_11</name>
    <dbReference type="NCBI Taxonomy" id="1797762"/>
    <lineage>
        <taxon>Bacteria</taxon>
        <taxon>Candidatus Daviesiibacteriota</taxon>
    </lineage>
</organism>
<keyword evidence="1" id="KW-1133">Transmembrane helix</keyword>
<reference evidence="2 3" key="1">
    <citation type="journal article" date="2016" name="Nat. Commun.">
        <title>Thousands of microbial genomes shed light on interconnected biogeochemical processes in an aquifer system.</title>
        <authorList>
            <person name="Anantharaman K."/>
            <person name="Brown C.T."/>
            <person name="Hug L.A."/>
            <person name="Sharon I."/>
            <person name="Castelle C.J."/>
            <person name="Probst A.J."/>
            <person name="Thomas B.C."/>
            <person name="Singh A."/>
            <person name="Wilkins M.J."/>
            <person name="Karaoz U."/>
            <person name="Brodie E.L."/>
            <person name="Williams K.H."/>
            <person name="Hubbard S.S."/>
            <person name="Banfield J.F."/>
        </authorList>
    </citation>
    <scope>NUCLEOTIDE SEQUENCE [LARGE SCALE GENOMIC DNA]</scope>
</reference>
<keyword evidence="1" id="KW-0472">Membrane</keyword>
<accession>A0A1F5JH36</accession>
<dbReference type="EMBL" id="MFCP01000026">
    <property type="protein sequence ID" value="OGE27943.1"/>
    <property type="molecule type" value="Genomic_DNA"/>
</dbReference>
<evidence type="ECO:0000313" key="3">
    <source>
        <dbReference type="Proteomes" id="UP000177555"/>
    </source>
</evidence>
<dbReference type="AlphaFoldDB" id="A0A1F5JH36"/>
<protein>
    <recommendedName>
        <fullName evidence="4">ABC transporter substrate-binding protein</fullName>
    </recommendedName>
</protein>
<feature type="transmembrane region" description="Helical" evidence="1">
    <location>
        <begin position="5"/>
        <end position="23"/>
    </location>
</feature>
<dbReference type="Proteomes" id="UP000177555">
    <property type="component" value="Unassembled WGS sequence"/>
</dbReference>
<dbReference type="Pfam" id="PF13416">
    <property type="entry name" value="SBP_bac_8"/>
    <property type="match status" value="1"/>
</dbReference>
<sequence>MKKIIIIVLSLSIIFGFIFWKFAPGISLFNKPQEEGPITLTYWGLWEDDNLIKPVIAEYQKQNPKITVSYEKKSSLNYRTRVQTQIREGVGPDVFRIHNSWLPMFASDLAAAPAEILTPAEYKNIFYPVASDSFVKSNQIFGAPMEIDGLALYYNEELLSGIGGRPPKNWQEFIDFANKMTVRDATGVKTAGAALGTTGNVDHWSDILGLLLFQQPGVDLDNVATPQVAEVMRFYTGFVTDPKKKTWDVNLPKSTDMFVAGRLGFYIAPSWRAHELRIANPNLKFKVVPVPQLSERTVAWATFWGEVVSSKSKNPTEAWKFVKFLVSAETEKLAYQEAAKVRLFGEPYSLVSLAGEIAGDPIAGAFVTQGPIYKFWYLSSNTFDSGINDEMIKYFEDGVNATLAGTDPMAALQTVNSGVKQVLDKYTRPQPVSSPSQ</sequence>
<comment type="caution">
    <text evidence="2">The sequence shown here is derived from an EMBL/GenBank/DDBJ whole genome shotgun (WGS) entry which is preliminary data.</text>
</comment>
<gene>
    <name evidence="2" type="ORF">A2867_02620</name>
</gene>